<dbReference type="InterPro" id="IPR017853">
    <property type="entry name" value="GH"/>
</dbReference>
<evidence type="ECO:0000313" key="3">
    <source>
        <dbReference type="Proteomes" id="UP001465755"/>
    </source>
</evidence>
<organism evidence="2 3">
    <name type="scientific">Symbiochloris irregularis</name>
    <dbReference type="NCBI Taxonomy" id="706552"/>
    <lineage>
        <taxon>Eukaryota</taxon>
        <taxon>Viridiplantae</taxon>
        <taxon>Chlorophyta</taxon>
        <taxon>core chlorophytes</taxon>
        <taxon>Trebouxiophyceae</taxon>
        <taxon>Trebouxiales</taxon>
        <taxon>Trebouxiaceae</taxon>
        <taxon>Symbiochloris</taxon>
    </lineage>
</organism>
<gene>
    <name evidence="2" type="ORF">WJX73_007443</name>
</gene>
<feature type="chain" id="PRO_5044013517" evidence="1">
    <location>
        <begin position="19"/>
        <end position="552"/>
    </location>
</feature>
<proteinExistence type="predicted"/>
<dbReference type="SUPFAM" id="SSF51445">
    <property type="entry name" value="(Trans)glycosidases"/>
    <property type="match status" value="1"/>
</dbReference>
<dbReference type="AlphaFoldDB" id="A0AAW1PZ99"/>
<sequence>MYLLLLLVATLTPLVALGQSSESICSSCAKVPASVRDAFDTALQVANESVAPALAPLAGKRALLAPAAATAPGESARLPPAVPTSSASTAGLLGLPGYVGAQSVLYWDAGLPEFQNTPGINLTEGSDGSIESGPVVVAGSTISRGYVLPRSKQGINDQRFFIDQGLSYANQAGRKQRYAALMNQINPGVPSNATEKARMGMALYHCYSTAYLKDTGNLLALDAANNIESAVIMWGAPSAYQNPGCLGNGQGGKQACVPRADAIPAWRDYAILLVSQWQGGSAGRFTHFIVWNEVDSPDWYDMSPEVDDIGIHIENTPAADVYVGRYVLMLKAVHDAVAQNLPNQPTMVYVPMTRMWTASPWCPGPRWSSRCNIGASNFLNLLWSKVGTSFDWSLAVHAYGIPTSSDWGLREPYQAYTFSDLPKVRDFQLQWLRTQGVQNPDSWPQAILAASEQGWSTGDASQEATAAQYICFAHAVATTAGSNIAWVTHHDSQDVYGPYPASYGLMALADGVQLNPSNPSPCLLAYRATNVNVWGLDPNNYCCRTWELGCNS</sequence>
<comment type="caution">
    <text evidence="2">The sequence shown here is derived from an EMBL/GenBank/DDBJ whole genome shotgun (WGS) entry which is preliminary data.</text>
</comment>
<keyword evidence="1" id="KW-0732">Signal</keyword>
<reference evidence="2 3" key="1">
    <citation type="journal article" date="2024" name="Nat. Commun.">
        <title>Phylogenomics reveals the evolutionary origins of lichenization in chlorophyte algae.</title>
        <authorList>
            <person name="Puginier C."/>
            <person name="Libourel C."/>
            <person name="Otte J."/>
            <person name="Skaloud P."/>
            <person name="Haon M."/>
            <person name="Grisel S."/>
            <person name="Petersen M."/>
            <person name="Berrin J.G."/>
            <person name="Delaux P.M."/>
            <person name="Dal Grande F."/>
            <person name="Keller J."/>
        </authorList>
    </citation>
    <scope>NUCLEOTIDE SEQUENCE [LARGE SCALE GENOMIC DNA]</scope>
    <source>
        <strain evidence="2 3">SAG 2036</strain>
    </source>
</reference>
<name>A0AAW1PZ99_9CHLO</name>
<dbReference type="EMBL" id="JALJOQ010000005">
    <property type="protein sequence ID" value="KAK9813417.1"/>
    <property type="molecule type" value="Genomic_DNA"/>
</dbReference>
<evidence type="ECO:0000256" key="1">
    <source>
        <dbReference type="SAM" id="SignalP"/>
    </source>
</evidence>
<accession>A0AAW1PZ99</accession>
<feature type="signal peptide" evidence="1">
    <location>
        <begin position="1"/>
        <end position="18"/>
    </location>
</feature>
<evidence type="ECO:0000313" key="2">
    <source>
        <dbReference type="EMBL" id="KAK9813417.1"/>
    </source>
</evidence>
<dbReference type="Proteomes" id="UP001465755">
    <property type="component" value="Unassembled WGS sequence"/>
</dbReference>
<protein>
    <submittedName>
        <fullName evidence="2">Uncharacterized protein</fullName>
    </submittedName>
</protein>
<keyword evidence="3" id="KW-1185">Reference proteome</keyword>